<feature type="signal peptide" evidence="1">
    <location>
        <begin position="1"/>
        <end position="19"/>
    </location>
</feature>
<sequence>MWNVLDFVLIVITVSTVQSASVESMENTFNCYADYLKRHGLLEPSLQFEPFNGESFLCETVLSATVEGVYSGLYDEFSKREDLKDAAMCIVNTLKELKWSDLDIKEQIYLISDGLTGEEKDMKIQELKKVQARISGNAIVSCLADKEFSELFNQIYAKDDQEDDVSDYCARKYAIESNLIDRNVYHISLNPKNISVNGIECDIINKQHFDDAEEELRQHLLRDFKEDRQKVDCLIKKYHENRYFDKTLSIALLSELDITEQQKEVERKRFIENMTVITKNLAEC</sequence>
<evidence type="ECO:0000313" key="2">
    <source>
        <dbReference type="EMBL" id="CRL07703.1"/>
    </source>
</evidence>
<proteinExistence type="predicted"/>
<reference evidence="2 3" key="1">
    <citation type="submission" date="2015-04" db="EMBL/GenBank/DDBJ databases">
        <authorList>
            <person name="Syromyatnikov M.Y."/>
            <person name="Popov V.N."/>
        </authorList>
    </citation>
    <scope>NUCLEOTIDE SEQUENCE [LARGE SCALE GENOMIC DNA]</scope>
</reference>
<name>A0A1J1J5N4_9DIPT</name>
<accession>A0A1J1J5N4</accession>
<dbReference type="EMBL" id="CVRI01000073">
    <property type="protein sequence ID" value="CRL07703.1"/>
    <property type="molecule type" value="Genomic_DNA"/>
</dbReference>
<keyword evidence="3" id="KW-1185">Reference proteome</keyword>
<keyword evidence="1" id="KW-0732">Signal</keyword>
<dbReference type="OrthoDB" id="10312683at2759"/>
<dbReference type="AlphaFoldDB" id="A0A1J1J5N4"/>
<protein>
    <submittedName>
        <fullName evidence="2">CLUMA_CG020657, isoform A</fullName>
    </submittedName>
</protein>
<feature type="chain" id="PRO_5009619228" evidence="1">
    <location>
        <begin position="20"/>
        <end position="284"/>
    </location>
</feature>
<dbReference type="Proteomes" id="UP000183832">
    <property type="component" value="Unassembled WGS sequence"/>
</dbReference>
<organism evidence="2 3">
    <name type="scientific">Clunio marinus</name>
    <dbReference type="NCBI Taxonomy" id="568069"/>
    <lineage>
        <taxon>Eukaryota</taxon>
        <taxon>Metazoa</taxon>
        <taxon>Ecdysozoa</taxon>
        <taxon>Arthropoda</taxon>
        <taxon>Hexapoda</taxon>
        <taxon>Insecta</taxon>
        <taxon>Pterygota</taxon>
        <taxon>Neoptera</taxon>
        <taxon>Endopterygota</taxon>
        <taxon>Diptera</taxon>
        <taxon>Nematocera</taxon>
        <taxon>Chironomoidea</taxon>
        <taxon>Chironomidae</taxon>
        <taxon>Clunio</taxon>
    </lineage>
</organism>
<evidence type="ECO:0000256" key="1">
    <source>
        <dbReference type="SAM" id="SignalP"/>
    </source>
</evidence>
<gene>
    <name evidence="2" type="ORF">CLUMA_CG020657</name>
</gene>
<evidence type="ECO:0000313" key="3">
    <source>
        <dbReference type="Proteomes" id="UP000183832"/>
    </source>
</evidence>